<dbReference type="EMBL" id="PCSZ01000055">
    <property type="protein sequence ID" value="PIP60532.1"/>
    <property type="molecule type" value="Genomic_DNA"/>
</dbReference>
<keyword evidence="1" id="KW-0732">Signal</keyword>
<proteinExistence type="predicted"/>
<dbReference type="AlphaFoldDB" id="A0A2H0BS82"/>
<feature type="signal peptide" evidence="1">
    <location>
        <begin position="1"/>
        <end position="28"/>
    </location>
</feature>
<feature type="chain" id="PRO_5013661623" evidence="1">
    <location>
        <begin position="29"/>
        <end position="488"/>
    </location>
</feature>
<dbReference type="Proteomes" id="UP000231581">
    <property type="component" value="Unassembled WGS sequence"/>
</dbReference>
<gene>
    <name evidence="2" type="ORF">COX00_02780</name>
</gene>
<name>A0A2H0BS82_9BACT</name>
<reference evidence="2 3" key="1">
    <citation type="submission" date="2017-09" db="EMBL/GenBank/DDBJ databases">
        <title>Depth-based differentiation of microbial function through sediment-hosted aquifers and enrichment of novel symbionts in the deep terrestrial subsurface.</title>
        <authorList>
            <person name="Probst A.J."/>
            <person name="Ladd B."/>
            <person name="Jarett J.K."/>
            <person name="Geller-Mcgrath D.E."/>
            <person name="Sieber C.M."/>
            <person name="Emerson J.B."/>
            <person name="Anantharaman K."/>
            <person name="Thomas B.C."/>
            <person name="Malmstrom R."/>
            <person name="Stieglmeier M."/>
            <person name="Klingl A."/>
            <person name="Woyke T."/>
            <person name="Ryan C.M."/>
            <person name="Banfield J.F."/>
        </authorList>
    </citation>
    <scope>NUCLEOTIDE SEQUENCE [LARGE SCALE GENOMIC DNA]</scope>
    <source>
        <strain evidence="2">CG22_combo_CG10-13_8_21_14_all_47_17</strain>
    </source>
</reference>
<evidence type="ECO:0000313" key="2">
    <source>
        <dbReference type="EMBL" id="PIP60532.1"/>
    </source>
</evidence>
<sequence length="488" mass="54676">MKHPFVMRLFLVFLAFLILGTGPLNALAAEVAVIPPEDMVQGFNPDAILSDHDIFRVEMSYEDLKLFLASHGALGHILMKDIDGFMKSPADIIWRIANSYQINPKYLLALLQKEQSLVDDPNPSQRQLDWATGFAVCDSCSKDDPRIQAYKGFSNQLEYAAKQHRERYLQQILVGGTTISGYAPGILKTIDGIPVTPQNNATAMLYTYTPHIHGNLNLWHIWQRWFSVDLPEGSVVRGKTSKDIYLIRFGTKRRFHSIAVVASIMDPDKIFDVEDSQLGSYTTGKQIAFPNYSLIKTPDGAIYLITSDKKRHISSMAVFRALGFLEDDVIDVSYDDATQYDDGADITSTTQFPTGILAQDPKGTIWYLEDGFKQRIPNQAVLSLYFKGWTPKKLPQAQFDEFSDKGVYTLRDGELIRATTAPDVYVVEQGTLRPILSGEVFEAMGWKWRNVITLADDFVDGYPKGLPINLTQAPVATPQTTLATQSDL</sequence>
<protein>
    <submittedName>
        <fullName evidence="2">Uncharacterized protein</fullName>
    </submittedName>
</protein>
<accession>A0A2H0BS82</accession>
<evidence type="ECO:0000256" key="1">
    <source>
        <dbReference type="SAM" id="SignalP"/>
    </source>
</evidence>
<evidence type="ECO:0000313" key="3">
    <source>
        <dbReference type="Proteomes" id="UP000231581"/>
    </source>
</evidence>
<comment type="caution">
    <text evidence="2">The sequence shown here is derived from an EMBL/GenBank/DDBJ whole genome shotgun (WGS) entry which is preliminary data.</text>
</comment>
<organism evidence="2 3">
    <name type="scientific">Candidatus Uhrbacteria bacterium CG22_combo_CG10-13_8_21_14_all_47_17</name>
    <dbReference type="NCBI Taxonomy" id="1975041"/>
    <lineage>
        <taxon>Bacteria</taxon>
        <taxon>Candidatus Uhriibacteriota</taxon>
    </lineage>
</organism>